<evidence type="ECO:0000256" key="3">
    <source>
        <dbReference type="ARBA" id="ARBA00022989"/>
    </source>
</evidence>
<dbReference type="Proteomes" id="UP001501725">
    <property type="component" value="Unassembled WGS sequence"/>
</dbReference>
<sequence>MGIDILVLGLLVLALLKGLRKGLVLAVFSLLAFIIGLAAALKLSALVAGYLGESTNVSGRWLPVLAFFLVFVVVLLLVRLGAKLIEGALQVVLLGWLNRLGGFLFYALLYLFVCSIVLFYADQLHLIKDSLKQSSVTWPWLAPLAPKIIAGLGAVLPFFRDGFGQLSDFFGGVAQKAS</sequence>
<evidence type="ECO:0008006" key="8">
    <source>
        <dbReference type="Google" id="ProtNLM"/>
    </source>
</evidence>
<evidence type="ECO:0000256" key="2">
    <source>
        <dbReference type="ARBA" id="ARBA00022692"/>
    </source>
</evidence>
<keyword evidence="4 5" id="KW-0472">Membrane</keyword>
<dbReference type="InterPro" id="IPR003825">
    <property type="entry name" value="Colicin-V_CvpA"/>
</dbReference>
<protein>
    <recommendedName>
        <fullName evidence="8">CvpA family protein</fullName>
    </recommendedName>
</protein>
<comment type="caution">
    <text evidence="6">The sequence shown here is derived from an EMBL/GenBank/DDBJ whole genome shotgun (WGS) entry which is preliminary data.</text>
</comment>
<feature type="transmembrane region" description="Helical" evidence="5">
    <location>
        <begin position="64"/>
        <end position="82"/>
    </location>
</feature>
<feature type="transmembrane region" description="Helical" evidence="5">
    <location>
        <begin position="140"/>
        <end position="159"/>
    </location>
</feature>
<dbReference type="PANTHER" id="PTHR37306">
    <property type="entry name" value="COLICIN V PRODUCTION PROTEIN"/>
    <property type="match status" value="1"/>
</dbReference>
<dbReference type="Pfam" id="PF02674">
    <property type="entry name" value="Colicin_V"/>
    <property type="match status" value="1"/>
</dbReference>
<dbReference type="EMBL" id="BAABGY010000016">
    <property type="protein sequence ID" value="GAA4342455.1"/>
    <property type="molecule type" value="Genomic_DNA"/>
</dbReference>
<evidence type="ECO:0000313" key="6">
    <source>
        <dbReference type="EMBL" id="GAA4342455.1"/>
    </source>
</evidence>
<organism evidence="6 7">
    <name type="scientific">Flaviaesturariibacter amylovorans</name>
    <dbReference type="NCBI Taxonomy" id="1084520"/>
    <lineage>
        <taxon>Bacteria</taxon>
        <taxon>Pseudomonadati</taxon>
        <taxon>Bacteroidota</taxon>
        <taxon>Chitinophagia</taxon>
        <taxon>Chitinophagales</taxon>
        <taxon>Chitinophagaceae</taxon>
        <taxon>Flaviaestuariibacter</taxon>
    </lineage>
</organism>
<keyword evidence="2 5" id="KW-0812">Transmembrane</keyword>
<keyword evidence="7" id="KW-1185">Reference proteome</keyword>
<keyword evidence="3 5" id="KW-1133">Transmembrane helix</keyword>
<comment type="subcellular location">
    <subcellularLocation>
        <location evidence="1">Membrane</location>
        <topology evidence="1">Multi-pass membrane protein</topology>
    </subcellularLocation>
</comment>
<feature type="transmembrane region" description="Helical" evidence="5">
    <location>
        <begin position="30"/>
        <end position="52"/>
    </location>
</feature>
<evidence type="ECO:0000256" key="4">
    <source>
        <dbReference type="ARBA" id="ARBA00023136"/>
    </source>
</evidence>
<gene>
    <name evidence="6" type="ORF">GCM10023184_41940</name>
</gene>
<evidence type="ECO:0000313" key="7">
    <source>
        <dbReference type="Proteomes" id="UP001501725"/>
    </source>
</evidence>
<dbReference type="PANTHER" id="PTHR37306:SF1">
    <property type="entry name" value="COLICIN V PRODUCTION PROTEIN"/>
    <property type="match status" value="1"/>
</dbReference>
<evidence type="ECO:0000256" key="1">
    <source>
        <dbReference type="ARBA" id="ARBA00004141"/>
    </source>
</evidence>
<evidence type="ECO:0000256" key="5">
    <source>
        <dbReference type="SAM" id="Phobius"/>
    </source>
</evidence>
<feature type="transmembrane region" description="Helical" evidence="5">
    <location>
        <begin position="102"/>
        <end position="120"/>
    </location>
</feature>
<reference evidence="7" key="1">
    <citation type="journal article" date="2019" name="Int. J. Syst. Evol. Microbiol.">
        <title>The Global Catalogue of Microorganisms (GCM) 10K type strain sequencing project: providing services to taxonomists for standard genome sequencing and annotation.</title>
        <authorList>
            <consortium name="The Broad Institute Genomics Platform"/>
            <consortium name="The Broad Institute Genome Sequencing Center for Infectious Disease"/>
            <person name="Wu L."/>
            <person name="Ma J."/>
        </authorList>
    </citation>
    <scope>NUCLEOTIDE SEQUENCE [LARGE SCALE GENOMIC DNA]</scope>
    <source>
        <strain evidence="7">JCM 17919</strain>
    </source>
</reference>
<dbReference type="RefSeq" id="WP_345257905.1">
    <property type="nucleotide sequence ID" value="NZ_BAABGY010000016.1"/>
</dbReference>
<name>A0ABP8HPY0_9BACT</name>
<accession>A0ABP8HPY0</accession>
<proteinExistence type="predicted"/>